<protein>
    <submittedName>
        <fullName evidence="1">Copia protein</fullName>
    </submittedName>
</protein>
<dbReference type="Proteomes" id="UP000075243">
    <property type="component" value="Unassembled WGS sequence"/>
</dbReference>
<dbReference type="EMBL" id="KQ484158">
    <property type="protein sequence ID" value="KYP36913.1"/>
    <property type="molecule type" value="Genomic_DNA"/>
</dbReference>
<proteinExistence type="predicted"/>
<keyword evidence="2" id="KW-1185">Reference proteome</keyword>
<organism evidence="1 2">
    <name type="scientific">Cajanus cajan</name>
    <name type="common">Pigeon pea</name>
    <name type="synonym">Cajanus indicus</name>
    <dbReference type="NCBI Taxonomy" id="3821"/>
    <lineage>
        <taxon>Eukaryota</taxon>
        <taxon>Viridiplantae</taxon>
        <taxon>Streptophyta</taxon>
        <taxon>Embryophyta</taxon>
        <taxon>Tracheophyta</taxon>
        <taxon>Spermatophyta</taxon>
        <taxon>Magnoliopsida</taxon>
        <taxon>eudicotyledons</taxon>
        <taxon>Gunneridae</taxon>
        <taxon>Pentapetalae</taxon>
        <taxon>rosids</taxon>
        <taxon>fabids</taxon>
        <taxon>Fabales</taxon>
        <taxon>Fabaceae</taxon>
        <taxon>Papilionoideae</taxon>
        <taxon>50 kb inversion clade</taxon>
        <taxon>NPAAA clade</taxon>
        <taxon>indigoferoid/millettioid clade</taxon>
        <taxon>Phaseoleae</taxon>
        <taxon>Cajanus</taxon>
    </lineage>
</organism>
<dbReference type="PANTHER" id="PTHR11439:SF470">
    <property type="entry name" value="CYSTEINE-RICH RLK (RECEPTOR-LIKE PROTEIN KINASE) 8"/>
    <property type="match status" value="1"/>
</dbReference>
<dbReference type="PANTHER" id="PTHR11439">
    <property type="entry name" value="GAG-POL-RELATED RETROTRANSPOSON"/>
    <property type="match status" value="1"/>
</dbReference>
<accession>A0A151R316</accession>
<dbReference type="CDD" id="cd09272">
    <property type="entry name" value="RNase_HI_RT_Ty1"/>
    <property type="match status" value="1"/>
</dbReference>
<sequence length="107" mass="12093">MCELQWLTFLLEDFRVQFIRPALLYCDNQSALRIASNQVFHERTKHIDIDCHIVRDKVQAGVIKLLPISSTSQLADIYTKALSPAVFQGFCSKLGMLNIHSQLEGGS</sequence>
<dbReference type="AlphaFoldDB" id="A0A151R316"/>
<dbReference type="OMA" id="MCELQWL"/>
<reference evidence="1" key="1">
    <citation type="journal article" date="2012" name="Nat. Biotechnol.">
        <title>Draft genome sequence of pigeonpea (Cajanus cajan), an orphan legume crop of resource-poor farmers.</title>
        <authorList>
            <person name="Varshney R.K."/>
            <person name="Chen W."/>
            <person name="Li Y."/>
            <person name="Bharti A.K."/>
            <person name="Saxena R.K."/>
            <person name="Schlueter J.A."/>
            <person name="Donoghue M.T."/>
            <person name="Azam S."/>
            <person name="Fan G."/>
            <person name="Whaley A.M."/>
            <person name="Farmer A.D."/>
            <person name="Sheridan J."/>
            <person name="Iwata A."/>
            <person name="Tuteja R."/>
            <person name="Penmetsa R.V."/>
            <person name="Wu W."/>
            <person name="Upadhyaya H.D."/>
            <person name="Yang S.P."/>
            <person name="Shah T."/>
            <person name="Saxena K.B."/>
            <person name="Michael T."/>
            <person name="McCombie W.R."/>
            <person name="Yang B."/>
            <person name="Zhang G."/>
            <person name="Yang H."/>
            <person name="Wang J."/>
            <person name="Spillane C."/>
            <person name="Cook D.R."/>
            <person name="May G.D."/>
            <person name="Xu X."/>
            <person name="Jackson S.A."/>
        </authorList>
    </citation>
    <scope>NUCLEOTIDE SEQUENCE [LARGE SCALE GENOMIC DNA]</scope>
</reference>
<evidence type="ECO:0000313" key="2">
    <source>
        <dbReference type="Proteomes" id="UP000075243"/>
    </source>
</evidence>
<gene>
    <name evidence="1" type="ORF">KK1_041928</name>
</gene>
<name>A0A151R316_CAJCA</name>
<dbReference type="Gramene" id="C.cajan_38609.t">
    <property type="protein sequence ID" value="C.cajan_38609.t.cds1"/>
    <property type="gene ID" value="C.cajan_38609"/>
</dbReference>
<evidence type="ECO:0000313" key="1">
    <source>
        <dbReference type="EMBL" id="KYP36913.1"/>
    </source>
</evidence>